<dbReference type="InterPro" id="IPR005049">
    <property type="entry name" value="STL-like"/>
</dbReference>
<dbReference type="Pfam" id="PF03385">
    <property type="entry name" value="STELLO"/>
    <property type="match status" value="1"/>
</dbReference>
<proteinExistence type="predicted"/>
<keyword evidence="2" id="KW-1185">Reference proteome</keyword>
<name>W2SN18_NECAM</name>
<dbReference type="Proteomes" id="UP000053676">
    <property type="component" value="Unassembled WGS sequence"/>
</dbReference>
<dbReference type="KEGG" id="nai:NECAME_14348"/>
<gene>
    <name evidence="1" type="ORF">NECAME_14348</name>
</gene>
<reference evidence="2" key="1">
    <citation type="journal article" date="2014" name="Nat. Genet.">
        <title>Genome of the human hookworm Necator americanus.</title>
        <authorList>
            <person name="Tang Y.T."/>
            <person name="Gao X."/>
            <person name="Rosa B.A."/>
            <person name="Abubucker S."/>
            <person name="Hallsworth-Pepin K."/>
            <person name="Martin J."/>
            <person name="Tyagi R."/>
            <person name="Heizer E."/>
            <person name="Zhang X."/>
            <person name="Bhonagiri-Palsikar V."/>
            <person name="Minx P."/>
            <person name="Warren W.C."/>
            <person name="Wang Q."/>
            <person name="Zhan B."/>
            <person name="Hotez P.J."/>
            <person name="Sternberg P.W."/>
            <person name="Dougall A."/>
            <person name="Gaze S.T."/>
            <person name="Mulvenna J."/>
            <person name="Sotillo J."/>
            <person name="Ranganathan S."/>
            <person name="Rabelo E.M."/>
            <person name="Wilson R.K."/>
            <person name="Felgner P.L."/>
            <person name="Bethony J."/>
            <person name="Hawdon J.M."/>
            <person name="Gasser R.B."/>
            <person name="Loukas A."/>
            <person name="Mitreva M."/>
        </authorList>
    </citation>
    <scope>NUCLEOTIDE SEQUENCE [LARGE SCALE GENOMIC DNA]</scope>
</reference>
<dbReference type="AlphaFoldDB" id="W2SN18"/>
<accession>W2SN18</accession>
<evidence type="ECO:0000313" key="2">
    <source>
        <dbReference type="Proteomes" id="UP000053676"/>
    </source>
</evidence>
<organism evidence="1 2">
    <name type="scientific">Necator americanus</name>
    <name type="common">Human hookworm</name>
    <dbReference type="NCBI Taxonomy" id="51031"/>
    <lineage>
        <taxon>Eukaryota</taxon>
        <taxon>Metazoa</taxon>
        <taxon>Ecdysozoa</taxon>
        <taxon>Nematoda</taxon>
        <taxon>Chromadorea</taxon>
        <taxon>Rhabditida</taxon>
        <taxon>Rhabditina</taxon>
        <taxon>Rhabditomorpha</taxon>
        <taxon>Strongyloidea</taxon>
        <taxon>Ancylostomatidae</taxon>
        <taxon>Bunostominae</taxon>
        <taxon>Necator</taxon>
    </lineage>
</organism>
<sequence>MADDTTFNFWKAINTQLVMHPHGDFNRDNAGWWDKPEGKEAALAADKLFHEKYKSNPLVQAIWKQFEMGVFLYRLCKTLRVRT</sequence>
<protein>
    <submittedName>
        <fullName evidence="1">Uncharacterized protein</fullName>
    </submittedName>
</protein>
<dbReference type="EMBL" id="KI668844">
    <property type="protein sequence ID" value="ETN71084.1"/>
    <property type="molecule type" value="Genomic_DNA"/>
</dbReference>
<evidence type="ECO:0000313" key="1">
    <source>
        <dbReference type="EMBL" id="ETN71084.1"/>
    </source>
</evidence>